<evidence type="ECO:0000259" key="4">
    <source>
        <dbReference type="PROSITE" id="PS50097"/>
    </source>
</evidence>
<feature type="compositionally biased region" description="Low complexity" evidence="3">
    <location>
        <begin position="99"/>
        <end position="113"/>
    </location>
</feature>
<organism evidence="5 6">
    <name type="scientific">Fasciolopsis buskii</name>
    <dbReference type="NCBI Taxonomy" id="27845"/>
    <lineage>
        <taxon>Eukaryota</taxon>
        <taxon>Metazoa</taxon>
        <taxon>Spiralia</taxon>
        <taxon>Lophotrochozoa</taxon>
        <taxon>Platyhelminthes</taxon>
        <taxon>Trematoda</taxon>
        <taxon>Digenea</taxon>
        <taxon>Plagiorchiida</taxon>
        <taxon>Echinostomata</taxon>
        <taxon>Echinostomatoidea</taxon>
        <taxon>Fasciolidae</taxon>
        <taxon>Fasciolopsis</taxon>
    </lineage>
</organism>
<keyword evidence="2" id="KW-0677">Repeat</keyword>
<feature type="compositionally biased region" description="Basic and acidic residues" evidence="3">
    <location>
        <begin position="1138"/>
        <end position="1150"/>
    </location>
</feature>
<dbReference type="Proteomes" id="UP000728185">
    <property type="component" value="Unassembled WGS sequence"/>
</dbReference>
<comment type="caution">
    <text evidence="5">The sequence shown here is derived from an EMBL/GenBank/DDBJ whole genome shotgun (WGS) entry which is preliminary data.</text>
</comment>
<evidence type="ECO:0000256" key="1">
    <source>
        <dbReference type="ARBA" id="ARBA00022441"/>
    </source>
</evidence>
<name>A0A8E0VGF1_9TREM</name>
<dbReference type="FunFam" id="1.25.40.420:FF:000001">
    <property type="entry name" value="Kelch-like family member 12"/>
    <property type="match status" value="1"/>
</dbReference>
<dbReference type="InterPro" id="IPR006652">
    <property type="entry name" value="Kelch_1"/>
</dbReference>
<dbReference type="Pfam" id="PF07707">
    <property type="entry name" value="BACK"/>
    <property type="match status" value="1"/>
</dbReference>
<dbReference type="PANTHER" id="PTHR24412:SF441">
    <property type="entry name" value="KELCH-LIKE PROTEIN 28"/>
    <property type="match status" value="1"/>
</dbReference>
<evidence type="ECO:0000313" key="6">
    <source>
        <dbReference type="Proteomes" id="UP000728185"/>
    </source>
</evidence>
<dbReference type="InterPro" id="IPR015915">
    <property type="entry name" value="Kelch-typ_b-propeller"/>
</dbReference>
<dbReference type="InterPro" id="IPR011333">
    <property type="entry name" value="SKP1/BTB/POZ_sf"/>
</dbReference>
<feature type="region of interest" description="Disordered" evidence="3">
    <location>
        <begin position="98"/>
        <end position="145"/>
    </location>
</feature>
<dbReference type="Gene3D" id="1.25.40.420">
    <property type="match status" value="1"/>
</dbReference>
<dbReference type="PANTHER" id="PTHR24412">
    <property type="entry name" value="KELCH PROTEIN"/>
    <property type="match status" value="1"/>
</dbReference>
<dbReference type="EMBL" id="LUCM01005771">
    <property type="protein sequence ID" value="KAA0192287.1"/>
    <property type="molecule type" value="Genomic_DNA"/>
</dbReference>
<feature type="region of interest" description="Disordered" evidence="3">
    <location>
        <begin position="161"/>
        <end position="190"/>
    </location>
</feature>
<feature type="region of interest" description="Disordered" evidence="3">
    <location>
        <begin position="566"/>
        <end position="642"/>
    </location>
</feature>
<dbReference type="SMART" id="SM00612">
    <property type="entry name" value="Kelch"/>
    <property type="match status" value="8"/>
</dbReference>
<reference evidence="5" key="1">
    <citation type="submission" date="2019-05" db="EMBL/GenBank/DDBJ databases">
        <title>Annotation for the trematode Fasciolopsis buski.</title>
        <authorList>
            <person name="Choi Y.-J."/>
        </authorList>
    </citation>
    <scope>NUCLEOTIDE SEQUENCE</scope>
    <source>
        <strain evidence="5">HT</strain>
        <tissue evidence="5">Whole worm</tissue>
    </source>
</reference>
<dbReference type="SUPFAM" id="SSF117281">
    <property type="entry name" value="Kelch motif"/>
    <property type="match status" value="3"/>
</dbReference>
<feature type="compositionally biased region" description="Polar residues" evidence="3">
    <location>
        <begin position="386"/>
        <end position="403"/>
    </location>
</feature>
<evidence type="ECO:0000256" key="2">
    <source>
        <dbReference type="ARBA" id="ARBA00022737"/>
    </source>
</evidence>
<dbReference type="SMART" id="SM00225">
    <property type="entry name" value="BTB"/>
    <property type="match status" value="1"/>
</dbReference>
<dbReference type="InterPro" id="IPR000210">
    <property type="entry name" value="BTB/POZ_dom"/>
</dbReference>
<evidence type="ECO:0000256" key="3">
    <source>
        <dbReference type="SAM" id="MobiDB-lite"/>
    </source>
</evidence>
<feature type="compositionally biased region" description="Basic and acidic residues" evidence="3">
    <location>
        <begin position="27"/>
        <end position="43"/>
    </location>
</feature>
<feature type="region of interest" description="Disordered" evidence="3">
    <location>
        <begin position="25"/>
        <end position="75"/>
    </location>
</feature>
<dbReference type="Pfam" id="PF01344">
    <property type="entry name" value="Kelch_1"/>
    <property type="match status" value="7"/>
</dbReference>
<dbReference type="SMART" id="SM00875">
    <property type="entry name" value="BACK"/>
    <property type="match status" value="1"/>
</dbReference>
<feature type="compositionally biased region" description="Basic and acidic residues" evidence="3">
    <location>
        <begin position="53"/>
        <end position="62"/>
    </location>
</feature>
<dbReference type="PROSITE" id="PS50097">
    <property type="entry name" value="BTB"/>
    <property type="match status" value="1"/>
</dbReference>
<feature type="compositionally biased region" description="Polar residues" evidence="3">
    <location>
        <begin position="412"/>
        <end position="439"/>
    </location>
</feature>
<dbReference type="InterPro" id="IPR011705">
    <property type="entry name" value="BACK"/>
</dbReference>
<gene>
    <name evidence="5" type="ORF">FBUS_02081</name>
</gene>
<dbReference type="SUPFAM" id="SSF54695">
    <property type="entry name" value="POZ domain"/>
    <property type="match status" value="1"/>
</dbReference>
<feature type="compositionally biased region" description="Polar residues" evidence="3">
    <location>
        <begin position="632"/>
        <end position="642"/>
    </location>
</feature>
<dbReference type="Gene3D" id="2.120.10.80">
    <property type="entry name" value="Kelch-type beta propeller"/>
    <property type="match status" value="3"/>
</dbReference>
<feature type="compositionally biased region" description="Basic and acidic residues" evidence="3">
    <location>
        <begin position="115"/>
        <end position="125"/>
    </location>
</feature>
<feature type="compositionally biased region" description="Polar residues" evidence="3">
    <location>
        <begin position="63"/>
        <end position="75"/>
    </location>
</feature>
<feature type="region of interest" description="Disordered" evidence="3">
    <location>
        <begin position="1137"/>
        <end position="1214"/>
    </location>
</feature>
<accession>A0A8E0VGF1</accession>
<feature type="compositionally biased region" description="Low complexity" evidence="3">
    <location>
        <begin position="1198"/>
        <end position="1211"/>
    </location>
</feature>
<sequence length="1591" mass="175211">MSLTCSFRDFANQVKYHLVGAKRRASSTHDCHTNSTPTEERNSHAMHHHMKVSHRDDMRTRQGSDTVNKPPSTVMQCDCRTQKPVFSSSLTSITVDMGSNHSNNNTNIAINSSDHTTHPDRRNREVNQSPHRKPCHMSHRRSRDTCRTNHLVSSTVEVVSPQLARSESSRADSRMHHGSHMDPQMMTSSTTPTKNICRNNENPCSPTEHTCNTSMVVLSFTPSQVQYPSQLSHHYNANSFAASASNLPQNGDFIMSSQFLAPPAEFNTRSTLSLVPDLSVPHGEVHSGSLGATTHTCFHFHQLHQPKSRSRKLINPIWNTSESIQNQSNLSRMTMSYSGLTTVPMSEDTCHKMTASQELSQLHVGRNVQRRKMCSDVINCAQSSNSPYSQTIIHSDSSTLTESEQTDRRSQQRQPKASLETFQVITMPNTSTAGSNRFSKPQPACPEINKPPSDSNEPPPPILPTRTTSLLPRASNCRAFEMDGSLYENRRLRHAIDKSIKSRPKRSNSSGHDNGGPSIVNSTSCNHVQSMNNPFSVHTRSQSDVTIAKLRCYVNTCDVLPNQESAAAADASQSNIPRSEPGLVNRENRSTEAIQTSEQPGLLSDESPCRPRPLILADPASQASKESLRASPKNQVSSESITQTLPVTRHVTGTIQNNVIVPNSSSCGILDQTIPMNHASRLLGRMSDKLRDGRLADVILLAGQESHDICSPTSIHENVAVDGTDPPRLHDKSIDAVSPVVKIPAHRVILAAASDYFAAMFGNEVKEASETEIWIRNVEPHALQTLINYIYTGHLDLREDTVEDILEAACFLQIVEASQACERYLIKRLHASNCLGMSRLGDQHGCHLLRRKARKYALEHFTEVAQQPDFLNLSFDELTELLQSDHLHVPNEATVFASCLRWFRNATSHCVNESSGPMAPGVEFGSLLTRLLKFVRLQQLPARLLAEVLDKEPLFHRDVDAIRMLVSALRSHLAPESVSQDCPHLAYAENDSLNCNSIHGGSHSVYQQPAPTDPLPVQRNRAAYGVCGAYSAEDCTNSAVQRELTMIRQTPRPSTIGRLWALGGKTMVTTRALQEILEYDPYWNNWRFVGRLPGQRQQCGCIVLQDGRLLVVGGRDELKTLSTVECIYTDELMQSGDDTMHSSFKDDRNTTGRGVIQMGRRTRGQQRPSLPGCEESDSTLARNVSGDAGRELDSPKGATSSAATSSLAAQSNEYSGEAQPGWNVVSAMATHRHGLGVAVLEGVVYAVGGHDGWSYLNTVERWNGKAKSWSSVTPMAVQRSTVGVTALDGLLYAVGGRDGSACLRTVERFNPHTQHWCFIAPMLHRRGGVGVGAVGGRLYAVGGHNAPPNQPHAMRTASVEVYEPRTDMWTEVACLSSPRDSIAVTTLGMKLYALGGHDGHIYTDRVQVYDPETNQWTDYLFCYSRLYAVGGRDGSACLRTVERFNPHTQHWCFIAPMLHRRGGVGVGAVGGRLYAVGGHNAPPNQPHAMRTASVEVYEPRTDMWTEVACLSSPRDSIAVTTLGMKLYALGGHDGHIYTDRVQVYDPETNQWTDVAPLPSGRAGVAVASRSVWPLGNQSCSRFPYYKADPLA</sequence>
<keyword evidence="6" id="KW-1185">Reference proteome</keyword>
<dbReference type="Gene3D" id="3.30.710.10">
    <property type="entry name" value="Potassium Channel Kv1.1, Chain A"/>
    <property type="match status" value="1"/>
</dbReference>
<evidence type="ECO:0000313" key="5">
    <source>
        <dbReference type="EMBL" id="KAA0192287.1"/>
    </source>
</evidence>
<dbReference type="OrthoDB" id="45365at2759"/>
<protein>
    <submittedName>
        <fullName evidence="5">Kelch protein 5</fullName>
    </submittedName>
</protein>
<feature type="region of interest" description="Disordered" evidence="3">
    <location>
        <begin position="386"/>
        <end position="471"/>
    </location>
</feature>
<feature type="domain" description="BTB" evidence="4">
    <location>
        <begin position="730"/>
        <end position="799"/>
    </location>
</feature>
<feature type="region of interest" description="Disordered" evidence="3">
    <location>
        <begin position="496"/>
        <end position="527"/>
    </location>
</feature>
<proteinExistence type="predicted"/>
<dbReference type="Pfam" id="PF00651">
    <property type="entry name" value="BTB"/>
    <property type="match status" value="1"/>
</dbReference>
<feature type="compositionally biased region" description="Basic residues" evidence="3">
    <location>
        <begin position="130"/>
        <end position="142"/>
    </location>
</feature>
<keyword evidence="1" id="KW-0880">Kelch repeat</keyword>